<accession>A0A0U1KY68</accession>
<protein>
    <recommendedName>
        <fullName evidence="3">Amino acid synthesis</fullName>
    </recommendedName>
</protein>
<evidence type="ECO:0000313" key="2">
    <source>
        <dbReference type="Proteomes" id="UP000049855"/>
    </source>
</evidence>
<proteinExistence type="predicted"/>
<dbReference type="Gene3D" id="3.30.1330.110">
    <property type="entry name" value="BB2672"/>
    <property type="match status" value="1"/>
</dbReference>
<organism evidence="1 2">
    <name type="scientific">Sporomusa ovata</name>
    <dbReference type="NCBI Taxonomy" id="2378"/>
    <lineage>
        <taxon>Bacteria</taxon>
        <taxon>Bacillati</taxon>
        <taxon>Bacillota</taxon>
        <taxon>Negativicutes</taxon>
        <taxon>Selenomonadales</taxon>
        <taxon>Sporomusaceae</taxon>
        <taxon>Sporomusa</taxon>
    </lineage>
</organism>
<sequence>MKMEGLEIRKIVTIIEETGREASRELVTPIKKAAAVAVFTNPFAGRYVEDLTPLTDASVKLGDMLAKQVVAALGVDGKQVESYGKAAIVGENGELEHAAALLHPKLGTPMRENIGGGKALIPSAKKMGSSGTAIDVPLGHKDAAFVRSHFDAMEVRIPDAPRANEIMLCVVMTNGGRPLPRVGGLTVDQIKGEDGLR</sequence>
<dbReference type="Pfam" id="PF06684">
    <property type="entry name" value="AA_synth"/>
    <property type="match status" value="1"/>
</dbReference>
<evidence type="ECO:0000313" key="1">
    <source>
        <dbReference type="EMBL" id="CQR72367.1"/>
    </source>
</evidence>
<evidence type="ECO:0008006" key="3">
    <source>
        <dbReference type="Google" id="ProtNLM"/>
    </source>
</evidence>
<dbReference type="EMBL" id="CTRP01000010">
    <property type="protein sequence ID" value="CQR72367.1"/>
    <property type="molecule type" value="Genomic_DNA"/>
</dbReference>
<dbReference type="RefSeq" id="WP_021167086.1">
    <property type="nucleotide sequence ID" value="NZ_CTRP01000010.1"/>
</dbReference>
<dbReference type="SUPFAM" id="SSF160519">
    <property type="entry name" value="BB2672-like"/>
    <property type="match status" value="1"/>
</dbReference>
<dbReference type="InterPro" id="IPR009569">
    <property type="entry name" value="AA_synth_put"/>
</dbReference>
<name>A0A0U1KY68_9FIRM</name>
<keyword evidence="2" id="KW-1185">Reference proteome</keyword>
<dbReference type="Proteomes" id="UP000049855">
    <property type="component" value="Unassembled WGS sequence"/>
</dbReference>
<gene>
    <name evidence="1" type="ORF">SpAn4DRAFT_2827</name>
</gene>
<dbReference type="InterPro" id="IPR035936">
    <property type="entry name" value="BB2672"/>
</dbReference>
<dbReference type="AlphaFoldDB" id="A0A0U1KY68"/>
<reference evidence="2" key="1">
    <citation type="submission" date="2015-03" db="EMBL/GenBank/DDBJ databases">
        <authorList>
            <person name="Nijsse Bart"/>
        </authorList>
    </citation>
    <scope>NUCLEOTIDE SEQUENCE [LARGE SCALE GENOMIC DNA]</scope>
</reference>